<reference evidence="3 4" key="1">
    <citation type="submission" date="2018-09" db="EMBL/GenBank/DDBJ databases">
        <title>Whole genome based analysis of evolution and adaptive divergence in Indian and Brazilian strains of Azospirillum brasilense.</title>
        <authorList>
            <person name="Singh C."/>
            <person name="Tripathi A.K."/>
        </authorList>
    </citation>
    <scope>NUCLEOTIDE SEQUENCE [LARGE SCALE GENOMIC DNA]</scope>
    <source>
        <strain evidence="3 4">MTCC4038</strain>
        <plasmid evidence="3 4">p1</plasmid>
    </source>
</reference>
<dbReference type="AlphaFoldDB" id="A0A4D8QRP2"/>
<evidence type="ECO:0000313" key="2">
    <source>
        <dbReference type="EMBL" id="QCO10245.1"/>
    </source>
</evidence>
<evidence type="ECO:0000313" key="3">
    <source>
        <dbReference type="EMBL" id="QCO11640.1"/>
    </source>
</evidence>
<dbReference type="InterPro" id="IPR032710">
    <property type="entry name" value="NTF2-like_dom_sf"/>
</dbReference>
<dbReference type="EMBL" id="CP032340">
    <property type="protein sequence ID" value="QCO11640.1"/>
    <property type="molecule type" value="Genomic_DNA"/>
</dbReference>
<feature type="domain" description="SnoaL-like" evidence="1">
    <location>
        <begin position="14"/>
        <end position="75"/>
    </location>
</feature>
<proteinExistence type="predicted"/>
<protein>
    <recommendedName>
        <fullName evidence="1">SnoaL-like domain-containing protein</fullName>
    </recommendedName>
</protein>
<dbReference type="EMBL" id="CP032340">
    <property type="protein sequence ID" value="QCO10245.1"/>
    <property type="molecule type" value="Genomic_DNA"/>
</dbReference>
<sequence length="130" mass="15711">MSMLQWFRGDDLLTRYFCAWRAHDEDAILRLFTPDATYHVLNKRRVYRGLGDISSYWKRNSCRQKSLHVTWYTILRSRWVRVCWFRADFIDTEEREHNLVRGLMCLEGCSRVKRLSEFYIKSTDGAEETC</sequence>
<gene>
    <name evidence="2" type="ORF">D3868_14070</name>
    <name evidence="3" type="ORF">D3868_22030</name>
</gene>
<keyword evidence="3" id="KW-0614">Plasmid</keyword>
<dbReference type="Proteomes" id="UP000298774">
    <property type="component" value="Plasmid p1"/>
</dbReference>
<accession>A0A4D8QRP2</accession>
<dbReference type="RefSeq" id="WP_079285354.1">
    <property type="nucleotide sequence ID" value="NZ_CP012915.1"/>
</dbReference>
<dbReference type="InterPro" id="IPR037401">
    <property type="entry name" value="SnoaL-like"/>
</dbReference>
<dbReference type="SUPFAM" id="SSF54427">
    <property type="entry name" value="NTF2-like"/>
    <property type="match status" value="1"/>
</dbReference>
<geneLocation type="plasmid" evidence="3 4">
    <name>p1</name>
</geneLocation>
<dbReference type="Gene3D" id="3.10.450.50">
    <property type="match status" value="1"/>
</dbReference>
<evidence type="ECO:0000313" key="4">
    <source>
        <dbReference type="Proteomes" id="UP000298774"/>
    </source>
</evidence>
<organism evidence="3 4">
    <name type="scientific">Azospirillum brasilense</name>
    <dbReference type="NCBI Taxonomy" id="192"/>
    <lineage>
        <taxon>Bacteria</taxon>
        <taxon>Pseudomonadati</taxon>
        <taxon>Pseudomonadota</taxon>
        <taxon>Alphaproteobacteria</taxon>
        <taxon>Rhodospirillales</taxon>
        <taxon>Azospirillaceae</taxon>
        <taxon>Azospirillum</taxon>
    </lineage>
</organism>
<evidence type="ECO:0000259" key="1">
    <source>
        <dbReference type="Pfam" id="PF12680"/>
    </source>
</evidence>
<name>A0A4D8QRP2_AZOBR</name>
<dbReference type="Pfam" id="PF12680">
    <property type="entry name" value="SnoaL_2"/>
    <property type="match status" value="1"/>
</dbReference>